<dbReference type="InterPro" id="IPR022085">
    <property type="entry name" value="OpdG"/>
</dbReference>
<dbReference type="InterPro" id="IPR053204">
    <property type="entry name" value="Oxopyrrolidines_Biosynth-assoc"/>
</dbReference>
<keyword evidence="2" id="KW-1185">Reference proteome</keyword>
<protein>
    <submittedName>
        <fullName evidence="1">Uncharacterized protein</fullName>
    </submittedName>
</protein>
<dbReference type="EMBL" id="KV875096">
    <property type="protein sequence ID" value="OIW31121.1"/>
    <property type="molecule type" value="Genomic_DNA"/>
</dbReference>
<reference evidence="1 2" key="1">
    <citation type="submission" date="2016-10" db="EMBL/GenBank/DDBJ databases">
        <title>Draft genome sequence of Coniochaeta ligniaria NRRL30616, a lignocellulolytic fungus for bioabatement of inhibitors in plant biomass hydrolysates.</title>
        <authorList>
            <consortium name="DOE Joint Genome Institute"/>
            <person name="Jimenez D.J."/>
            <person name="Hector R.E."/>
            <person name="Riley R."/>
            <person name="Sun H."/>
            <person name="Grigoriev I.V."/>
            <person name="Van Elsas J.D."/>
            <person name="Nichols N.N."/>
        </authorList>
    </citation>
    <scope>NUCLEOTIDE SEQUENCE [LARGE SCALE GENOMIC DNA]</scope>
    <source>
        <strain evidence="1 2">NRRL 30616</strain>
    </source>
</reference>
<evidence type="ECO:0000313" key="1">
    <source>
        <dbReference type="EMBL" id="OIW31121.1"/>
    </source>
</evidence>
<accession>A0A1J7JCQ7</accession>
<evidence type="ECO:0000313" key="2">
    <source>
        <dbReference type="Proteomes" id="UP000182658"/>
    </source>
</evidence>
<organism evidence="1 2">
    <name type="scientific">Coniochaeta ligniaria NRRL 30616</name>
    <dbReference type="NCBI Taxonomy" id="1408157"/>
    <lineage>
        <taxon>Eukaryota</taxon>
        <taxon>Fungi</taxon>
        <taxon>Dikarya</taxon>
        <taxon>Ascomycota</taxon>
        <taxon>Pezizomycotina</taxon>
        <taxon>Sordariomycetes</taxon>
        <taxon>Sordariomycetidae</taxon>
        <taxon>Coniochaetales</taxon>
        <taxon>Coniochaetaceae</taxon>
        <taxon>Coniochaeta</taxon>
    </lineage>
</organism>
<dbReference type="AlphaFoldDB" id="A0A1J7JCQ7"/>
<dbReference type="PANTHER" id="PTHR38797:SF4">
    <property type="entry name" value="NUCLEAR PORE COMPLEX PROTEIN NUP85"/>
    <property type="match status" value="1"/>
</dbReference>
<gene>
    <name evidence="1" type="ORF">CONLIGDRAFT_643137</name>
</gene>
<proteinExistence type="predicted"/>
<dbReference type="PANTHER" id="PTHR38797">
    <property type="entry name" value="NUCLEAR PORE COMPLEX PROTEIN NUP85-RELATED"/>
    <property type="match status" value="1"/>
</dbReference>
<dbReference type="Proteomes" id="UP000182658">
    <property type="component" value="Unassembled WGS sequence"/>
</dbReference>
<dbReference type="Pfam" id="PF12311">
    <property type="entry name" value="DUF3632"/>
    <property type="match status" value="1"/>
</dbReference>
<dbReference type="InParanoid" id="A0A1J7JCQ7"/>
<dbReference type="OrthoDB" id="5403091at2759"/>
<name>A0A1J7JCQ7_9PEZI</name>
<sequence length="300" mass="33317">MSSATTNLPPLTPEQQLASVARVSQLAKETMFLPEARRGNDNTLWRTLAGGIRMLSRRYGMSDLPIGHFEIEIRNTWDCFVIGASYIDADHPAQDRLVRGVLVAREYGVLTRRRRTRGEGEGEGEEEVAVTEDGMIWNDLPFLVDVLRRDWRVAMGGERDGEEGVWERRVNLTAAIARLASVGVKAEELGQCGLVIMAMALEREGRVDKDMLRLVDVWLRFAGDCLLRLSLGGTRADGTWAEGLLGAEALGEGFSRDRFLGWKDRLGELKKAVVDREADAVEVGCANMIGSAWDSFHGLR</sequence>